<proteinExistence type="predicted"/>
<evidence type="ECO:0000313" key="1">
    <source>
        <dbReference type="EMBL" id="BBL61533.1"/>
    </source>
</evidence>
<sequence length="114" mass="13735">MDTIKFDKYYSKLKNKSFTTIRAHYKNIKLGSVVECRVAGKQEKEEDIIFYARLRKIKVQTLWLIDDEILEKDLKLHKSDCYGISIDDALRVLREFYPDLQPEDNVFIYYFERN</sequence>
<dbReference type="Proteomes" id="UP000825015">
    <property type="component" value="Chromosome"/>
</dbReference>
<evidence type="ECO:0000313" key="2">
    <source>
        <dbReference type="Proteomes" id="UP000825015"/>
    </source>
</evidence>
<dbReference type="EMBL" id="AP019779">
    <property type="protein sequence ID" value="BBL61533.1"/>
    <property type="molecule type" value="Genomic_DNA"/>
</dbReference>
<keyword evidence="2" id="KW-1185">Reference proteome</keyword>
<reference evidence="1" key="1">
    <citation type="submission" date="2019-06" db="EMBL/GenBank/DDBJ databases">
        <title>Complete genome sequence of Methanobrevibacter arboriphilus strain SA.</title>
        <authorList>
            <person name="Asakawa S."/>
        </authorList>
    </citation>
    <scope>NUCLEOTIDE SEQUENCE</scope>
    <source>
        <strain evidence="1">SA</strain>
    </source>
</reference>
<name>A0ACA8R2K6_METAZ</name>
<gene>
    <name evidence="1" type="ORF">MarbSA_05730</name>
</gene>
<accession>A0ACA8R2K6</accession>
<protein>
    <submittedName>
        <fullName evidence="1">Uncharacterized protein</fullName>
    </submittedName>
</protein>
<organism evidence="1 2">
    <name type="scientific">Methanobrevibacter arboriphilus</name>
    <dbReference type="NCBI Taxonomy" id="39441"/>
    <lineage>
        <taxon>Archaea</taxon>
        <taxon>Methanobacteriati</taxon>
        <taxon>Methanobacteriota</taxon>
        <taxon>Methanomada group</taxon>
        <taxon>Methanobacteria</taxon>
        <taxon>Methanobacteriales</taxon>
        <taxon>Methanobacteriaceae</taxon>
        <taxon>Methanobrevibacter</taxon>
    </lineage>
</organism>